<dbReference type="Gene3D" id="1.20.1250.20">
    <property type="entry name" value="MFS general substrate transporter like domains"/>
    <property type="match status" value="1"/>
</dbReference>
<dbReference type="Pfam" id="PF07690">
    <property type="entry name" value="MFS_1"/>
    <property type="match status" value="1"/>
</dbReference>
<keyword evidence="6 8" id="KW-1133">Transmembrane helix</keyword>
<feature type="transmembrane region" description="Helical" evidence="8">
    <location>
        <begin position="111"/>
        <end position="131"/>
    </location>
</feature>
<feature type="transmembrane region" description="Helical" evidence="8">
    <location>
        <begin position="15"/>
        <end position="37"/>
    </location>
</feature>
<dbReference type="InterPro" id="IPR005829">
    <property type="entry name" value="Sugar_transporter_CS"/>
</dbReference>
<dbReference type="PROSITE" id="PS00216">
    <property type="entry name" value="SUGAR_TRANSPORT_1"/>
    <property type="match status" value="1"/>
</dbReference>
<keyword evidence="7 8" id="KW-0472">Membrane</keyword>
<dbReference type="Proteomes" id="UP000630353">
    <property type="component" value="Unassembled WGS sequence"/>
</dbReference>
<evidence type="ECO:0000256" key="5">
    <source>
        <dbReference type="ARBA" id="ARBA00022692"/>
    </source>
</evidence>
<sequence length="411" mass="42685">MQVADERPGRFGRHATGFVCVTVLIDAMGIGIVMPVMPDLIQELTDLPVGAAAVWGGYLFFVYALMQFACGPLIGGLSDRFGRRPVLIASLAALAVDYLIMGLAPTLWLLFVARLLSGVAGATHSTANAFVADVTPPAQRAAAFGLVGAAFGVGFILGPAIGGLAGGFGTRAPFFVAAGLAFANLCYGLAVLPESLTADRRRPFSWARANPLGATLQFARLPAVAWLVLAFFLFDVAHYVYPAIWAFFAKAAFAWTSAEIGLSLALVGVGFVIVQGGLIRVVLPRLGEPRTAWAGFALSIGALLWIAFATTGWMGLAVIPAVALGAVVTPALTGLMANATPDDAQGELQGLLASATAVAMIVTPLFASQLFGHFTDPAATVQFPGAPFLAAAIVMTLSLVPFAIGLRRVPR</sequence>
<evidence type="ECO:0000313" key="10">
    <source>
        <dbReference type="EMBL" id="GHD50627.1"/>
    </source>
</evidence>
<evidence type="ECO:0000256" key="4">
    <source>
        <dbReference type="ARBA" id="ARBA00022448"/>
    </source>
</evidence>
<feature type="transmembrane region" description="Helical" evidence="8">
    <location>
        <begin position="348"/>
        <end position="367"/>
    </location>
</feature>
<feature type="transmembrane region" description="Helical" evidence="8">
    <location>
        <begin position="172"/>
        <end position="192"/>
    </location>
</feature>
<dbReference type="GO" id="GO:0016020">
    <property type="term" value="C:membrane"/>
    <property type="evidence" value="ECO:0007669"/>
    <property type="project" value="UniProtKB-SubCell"/>
</dbReference>
<keyword evidence="11" id="KW-1185">Reference proteome</keyword>
<keyword evidence="4" id="KW-0813">Transport</keyword>
<dbReference type="InterPro" id="IPR011701">
    <property type="entry name" value="MFS"/>
</dbReference>
<protein>
    <submittedName>
        <fullName evidence="10">Tetracycline resistance MFS efflux pump</fullName>
    </submittedName>
</protein>
<feature type="transmembrane region" description="Helical" evidence="8">
    <location>
        <begin position="143"/>
        <end position="166"/>
    </location>
</feature>
<organism evidence="10 11">
    <name type="scientific">Thalassobaculum fulvum</name>
    <dbReference type="NCBI Taxonomy" id="1633335"/>
    <lineage>
        <taxon>Bacteria</taxon>
        <taxon>Pseudomonadati</taxon>
        <taxon>Pseudomonadota</taxon>
        <taxon>Alphaproteobacteria</taxon>
        <taxon>Rhodospirillales</taxon>
        <taxon>Thalassobaculaceae</taxon>
        <taxon>Thalassobaculum</taxon>
    </lineage>
</organism>
<reference evidence="10" key="1">
    <citation type="journal article" date="2014" name="Int. J. Syst. Evol. Microbiol.">
        <title>Complete genome sequence of Corynebacterium casei LMG S-19264T (=DSM 44701T), isolated from a smear-ripened cheese.</title>
        <authorList>
            <consortium name="US DOE Joint Genome Institute (JGI-PGF)"/>
            <person name="Walter F."/>
            <person name="Albersmeier A."/>
            <person name="Kalinowski J."/>
            <person name="Ruckert C."/>
        </authorList>
    </citation>
    <scope>NUCLEOTIDE SEQUENCE</scope>
    <source>
        <strain evidence="10">KCTC 42651</strain>
    </source>
</reference>
<feature type="transmembrane region" description="Helical" evidence="8">
    <location>
        <begin position="387"/>
        <end position="406"/>
    </location>
</feature>
<feature type="transmembrane region" description="Helical" evidence="8">
    <location>
        <begin position="224"/>
        <end position="248"/>
    </location>
</feature>
<dbReference type="CDD" id="cd17388">
    <property type="entry name" value="MFS_TetA"/>
    <property type="match status" value="1"/>
</dbReference>
<feature type="transmembrane region" description="Helical" evidence="8">
    <location>
        <begin position="49"/>
        <end position="74"/>
    </location>
</feature>
<reference evidence="10" key="2">
    <citation type="submission" date="2020-09" db="EMBL/GenBank/DDBJ databases">
        <authorList>
            <person name="Sun Q."/>
            <person name="Kim S."/>
        </authorList>
    </citation>
    <scope>NUCLEOTIDE SEQUENCE</scope>
    <source>
        <strain evidence="10">KCTC 42651</strain>
    </source>
</reference>
<dbReference type="PROSITE" id="PS50850">
    <property type="entry name" value="MFS"/>
    <property type="match status" value="1"/>
</dbReference>
<name>A0A918XS88_9PROT</name>
<dbReference type="PRINTS" id="PR01035">
    <property type="entry name" value="TCRTETA"/>
</dbReference>
<dbReference type="GO" id="GO:0022857">
    <property type="term" value="F:transmembrane transporter activity"/>
    <property type="evidence" value="ECO:0007669"/>
    <property type="project" value="InterPro"/>
</dbReference>
<dbReference type="SUPFAM" id="SSF103473">
    <property type="entry name" value="MFS general substrate transporter"/>
    <property type="match status" value="1"/>
</dbReference>
<evidence type="ECO:0000256" key="7">
    <source>
        <dbReference type="ARBA" id="ARBA00023136"/>
    </source>
</evidence>
<gene>
    <name evidence="10" type="ORF">GCM10017083_24060</name>
</gene>
<feature type="transmembrane region" description="Helical" evidence="8">
    <location>
        <begin position="314"/>
        <end position="336"/>
    </location>
</feature>
<dbReference type="AlphaFoldDB" id="A0A918XS88"/>
<comment type="function">
    <text evidence="1">Resistance to tetracycline by an active tetracycline efflux. This is an energy-dependent process that decreases the accumulation of the antibiotic in whole cells. This protein functions as a metal-tetracycline/H(+) antiporter.</text>
</comment>
<comment type="similarity">
    <text evidence="3">Belongs to the major facilitator superfamily. TCR/Tet family.</text>
</comment>
<evidence type="ECO:0000256" key="8">
    <source>
        <dbReference type="SAM" id="Phobius"/>
    </source>
</evidence>
<dbReference type="EMBL" id="BMZS01000005">
    <property type="protein sequence ID" value="GHD50627.1"/>
    <property type="molecule type" value="Genomic_DNA"/>
</dbReference>
<feature type="transmembrane region" description="Helical" evidence="8">
    <location>
        <begin position="291"/>
        <end position="308"/>
    </location>
</feature>
<keyword evidence="5 8" id="KW-0812">Transmembrane</keyword>
<accession>A0A918XS88</accession>
<feature type="domain" description="Major facilitator superfamily (MFS) profile" evidence="9">
    <location>
        <begin position="15"/>
        <end position="410"/>
    </location>
</feature>
<evidence type="ECO:0000256" key="3">
    <source>
        <dbReference type="ARBA" id="ARBA00007520"/>
    </source>
</evidence>
<comment type="subcellular location">
    <subcellularLocation>
        <location evidence="2">Membrane</location>
        <topology evidence="2">Multi-pass membrane protein</topology>
    </subcellularLocation>
</comment>
<evidence type="ECO:0000256" key="1">
    <source>
        <dbReference type="ARBA" id="ARBA00003279"/>
    </source>
</evidence>
<dbReference type="InterPro" id="IPR036259">
    <property type="entry name" value="MFS_trans_sf"/>
</dbReference>
<dbReference type="InterPro" id="IPR020846">
    <property type="entry name" value="MFS_dom"/>
</dbReference>
<dbReference type="PANTHER" id="PTHR23504">
    <property type="entry name" value="MAJOR FACILITATOR SUPERFAMILY DOMAIN-CONTAINING PROTEIN 10"/>
    <property type="match status" value="1"/>
</dbReference>
<dbReference type="PANTHER" id="PTHR23504:SF15">
    <property type="entry name" value="MAJOR FACILITATOR SUPERFAMILY (MFS) PROFILE DOMAIN-CONTAINING PROTEIN"/>
    <property type="match status" value="1"/>
</dbReference>
<evidence type="ECO:0000313" key="11">
    <source>
        <dbReference type="Proteomes" id="UP000630353"/>
    </source>
</evidence>
<comment type="caution">
    <text evidence="10">The sequence shown here is derived from an EMBL/GenBank/DDBJ whole genome shotgun (WGS) entry which is preliminary data.</text>
</comment>
<dbReference type="RefSeq" id="WP_189989781.1">
    <property type="nucleotide sequence ID" value="NZ_BMZS01000005.1"/>
</dbReference>
<dbReference type="InterPro" id="IPR001958">
    <property type="entry name" value="Tet-R_TetA/multi-R_MdtG-like"/>
</dbReference>
<proteinExistence type="inferred from homology"/>
<feature type="transmembrane region" description="Helical" evidence="8">
    <location>
        <begin position="86"/>
        <end position="105"/>
    </location>
</feature>
<evidence type="ECO:0000259" key="9">
    <source>
        <dbReference type="PROSITE" id="PS50850"/>
    </source>
</evidence>
<evidence type="ECO:0000256" key="6">
    <source>
        <dbReference type="ARBA" id="ARBA00022989"/>
    </source>
</evidence>
<evidence type="ECO:0000256" key="2">
    <source>
        <dbReference type="ARBA" id="ARBA00004141"/>
    </source>
</evidence>
<feature type="transmembrane region" description="Helical" evidence="8">
    <location>
        <begin position="260"/>
        <end position="279"/>
    </location>
</feature>